<keyword evidence="5" id="KW-0597">Phosphoprotein</keyword>
<sequence length="606" mass="69808">MPGEGLFLKYIQAILKRLPIKDTGSLQTKLFIFFFAVMVLMAFLISTASYYVFKGLISREIGRSRVDVLRQIGERTRVIKSSITTVSNLYYGDERVYHVVSRRAIDEDSQRLLVKSLKAIASKYQKAFEQINVTYYAVVIGENGFGFCSTANGEGYNYRKIPKMLWYRNVIKTDGKIFWVSSYDDSDNAKESRYVFSAARIIKDKQTGERLGVLLINIEERKLFETYGNVLNGKNSISIVDDRGSFVSHSDEHMLGINFYDMKRFREIFEPNSFRIIKKGNDPILLSNYVDPETGWTIVEEIPVGELLAPLNKVKYTILGIFCFCTLLSFILSFSFANKTAKPLKQFCLSMEKVQKGDLDVISDIKGWDELQQLSDGFNQMVQKIKELIRDVKLEERLKRKAELDFLQAQINPHFLYNTLFSIKCLISMGKTFQAEQMLAAFMVLLERVFNRKDEFITLAEEIECLRQYVLIQQYRYSHKFEVSYDLPPAVLDYRVPKLILQPLVENSIFHGIEAKQEPGRIVISAERKRDELFIRVIDDGAGMDDAALKAIWNNQNGKQEKRFNGVGIMNVQQRIQMNFGIQYGLKIFSKLGKGTKIQINLPVID</sequence>
<dbReference type="Pfam" id="PF00672">
    <property type="entry name" value="HAMP"/>
    <property type="match status" value="1"/>
</dbReference>
<dbReference type="Proteomes" id="UP000295008">
    <property type="component" value="Unassembled WGS sequence"/>
</dbReference>
<comment type="catalytic activity">
    <reaction evidence="1">
        <text>ATP + protein L-histidine = ADP + protein N-phospho-L-histidine.</text>
        <dbReference type="EC" id="2.7.13.3"/>
    </reaction>
</comment>
<dbReference type="Gene3D" id="3.30.450.20">
    <property type="entry name" value="PAS domain"/>
    <property type="match status" value="2"/>
</dbReference>
<dbReference type="CDD" id="cd06225">
    <property type="entry name" value="HAMP"/>
    <property type="match status" value="1"/>
</dbReference>
<evidence type="ECO:0000256" key="9">
    <source>
        <dbReference type="ARBA" id="ARBA00022989"/>
    </source>
</evidence>
<evidence type="ECO:0000313" key="16">
    <source>
        <dbReference type="Proteomes" id="UP000295008"/>
    </source>
</evidence>
<feature type="domain" description="HAMP" evidence="14">
    <location>
        <begin position="338"/>
        <end position="390"/>
    </location>
</feature>
<dbReference type="Gene3D" id="6.10.340.10">
    <property type="match status" value="1"/>
</dbReference>
<dbReference type="GO" id="GO:0000155">
    <property type="term" value="F:phosphorelay sensor kinase activity"/>
    <property type="evidence" value="ECO:0007669"/>
    <property type="project" value="InterPro"/>
</dbReference>
<dbReference type="InterPro" id="IPR036890">
    <property type="entry name" value="HATPase_C_sf"/>
</dbReference>
<evidence type="ECO:0000256" key="2">
    <source>
        <dbReference type="ARBA" id="ARBA00004651"/>
    </source>
</evidence>
<dbReference type="InterPro" id="IPR003594">
    <property type="entry name" value="HATPase_dom"/>
</dbReference>
<keyword evidence="6" id="KW-0808">Transferase</keyword>
<keyword evidence="10" id="KW-0902">Two-component regulatory system</keyword>
<dbReference type="InterPro" id="IPR004358">
    <property type="entry name" value="Sig_transdc_His_kin-like_C"/>
</dbReference>
<evidence type="ECO:0000259" key="13">
    <source>
        <dbReference type="PROSITE" id="PS50109"/>
    </source>
</evidence>
<dbReference type="GO" id="GO:0005886">
    <property type="term" value="C:plasma membrane"/>
    <property type="evidence" value="ECO:0007669"/>
    <property type="project" value="UniProtKB-SubCell"/>
</dbReference>
<dbReference type="SUPFAM" id="SSF55874">
    <property type="entry name" value="ATPase domain of HSP90 chaperone/DNA topoisomerase II/histidine kinase"/>
    <property type="match status" value="1"/>
</dbReference>
<dbReference type="Pfam" id="PF02518">
    <property type="entry name" value="HATPase_c"/>
    <property type="match status" value="1"/>
</dbReference>
<dbReference type="InterPro" id="IPR033479">
    <property type="entry name" value="dCache_1"/>
</dbReference>
<dbReference type="Gene3D" id="3.30.565.10">
    <property type="entry name" value="Histidine kinase-like ATPase, C-terminal domain"/>
    <property type="match status" value="1"/>
</dbReference>
<keyword evidence="11 12" id="KW-0472">Membrane</keyword>
<dbReference type="InterPro" id="IPR050640">
    <property type="entry name" value="Bact_2-comp_sensor_kinase"/>
</dbReference>
<dbReference type="PANTHER" id="PTHR34220:SF7">
    <property type="entry name" value="SENSOR HISTIDINE KINASE YPDA"/>
    <property type="match status" value="1"/>
</dbReference>
<keyword evidence="9 12" id="KW-1133">Transmembrane helix</keyword>
<dbReference type="PRINTS" id="PR00344">
    <property type="entry name" value="BCTRLSENSOR"/>
</dbReference>
<reference evidence="15 16" key="1">
    <citation type="submission" date="2019-03" db="EMBL/GenBank/DDBJ databases">
        <title>Genomic Encyclopedia of Type Strains, Phase IV (KMG-IV): sequencing the most valuable type-strain genomes for metagenomic binning, comparative biology and taxonomic classification.</title>
        <authorList>
            <person name="Goeker M."/>
        </authorList>
    </citation>
    <scope>NUCLEOTIDE SEQUENCE [LARGE SCALE GENOMIC DNA]</scope>
    <source>
        <strain evidence="15 16">LX-B</strain>
    </source>
</reference>
<keyword evidence="16" id="KW-1185">Reference proteome</keyword>
<dbReference type="InterPro" id="IPR003660">
    <property type="entry name" value="HAMP_dom"/>
</dbReference>
<keyword evidence="4" id="KW-1003">Cell membrane</keyword>
<feature type="domain" description="Histidine kinase" evidence="13">
    <location>
        <begin position="501"/>
        <end position="606"/>
    </location>
</feature>
<evidence type="ECO:0000256" key="3">
    <source>
        <dbReference type="ARBA" id="ARBA00012438"/>
    </source>
</evidence>
<evidence type="ECO:0000256" key="1">
    <source>
        <dbReference type="ARBA" id="ARBA00000085"/>
    </source>
</evidence>
<dbReference type="EC" id="2.7.13.3" evidence="3"/>
<keyword evidence="7 12" id="KW-0812">Transmembrane</keyword>
<dbReference type="InterPro" id="IPR005467">
    <property type="entry name" value="His_kinase_dom"/>
</dbReference>
<keyword evidence="8 15" id="KW-0418">Kinase</keyword>
<evidence type="ECO:0000259" key="14">
    <source>
        <dbReference type="PROSITE" id="PS50885"/>
    </source>
</evidence>
<evidence type="ECO:0000256" key="12">
    <source>
        <dbReference type="SAM" id="Phobius"/>
    </source>
</evidence>
<dbReference type="SUPFAM" id="SSF158472">
    <property type="entry name" value="HAMP domain-like"/>
    <property type="match status" value="1"/>
</dbReference>
<proteinExistence type="predicted"/>
<comment type="caution">
    <text evidence="15">The sequence shown here is derived from an EMBL/GenBank/DDBJ whole genome shotgun (WGS) entry which is preliminary data.</text>
</comment>
<evidence type="ECO:0000256" key="11">
    <source>
        <dbReference type="ARBA" id="ARBA00023136"/>
    </source>
</evidence>
<protein>
    <recommendedName>
        <fullName evidence="3">histidine kinase</fullName>
        <ecNumber evidence="3">2.7.13.3</ecNumber>
    </recommendedName>
</protein>
<dbReference type="PROSITE" id="PS50885">
    <property type="entry name" value="HAMP"/>
    <property type="match status" value="1"/>
</dbReference>
<evidence type="ECO:0000256" key="7">
    <source>
        <dbReference type="ARBA" id="ARBA00022692"/>
    </source>
</evidence>
<feature type="transmembrane region" description="Helical" evidence="12">
    <location>
        <begin position="30"/>
        <end position="53"/>
    </location>
</feature>
<dbReference type="SMART" id="SM00387">
    <property type="entry name" value="HATPase_c"/>
    <property type="match status" value="1"/>
</dbReference>
<dbReference type="PANTHER" id="PTHR34220">
    <property type="entry name" value="SENSOR HISTIDINE KINASE YPDA"/>
    <property type="match status" value="1"/>
</dbReference>
<evidence type="ECO:0000256" key="5">
    <source>
        <dbReference type="ARBA" id="ARBA00022553"/>
    </source>
</evidence>
<evidence type="ECO:0000256" key="8">
    <source>
        <dbReference type="ARBA" id="ARBA00022777"/>
    </source>
</evidence>
<organism evidence="15 16">
    <name type="scientific">Hydrogenispora ethanolica</name>
    <dbReference type="NCBI Taxonomy" id="1082276"/>
    <lineage>
        <taxon>Bacteria</taxon>
        <taxon>Bacillati</taxon>
        <taxon>Bacillota</taxon>
        <taxon>Hydrogenispora</taxon>
    </lineage>
</organism>
<dbReference type="Pfam" id="PF02743">
    <property type="entry name" value="dCache_1"/>
    <property type="match status" value="1"/>
</dbReference>
<comment type="subcellular location">
    <subcellularLocation>
        <location evidence="2">Cell membrane</location>
        <topology evidence="2">Multi-pass membrane protein</topology>
    </subcellularLocation>
</comment>
<dbReference type="EMBL" id="SLUN01000021">
    <property type="protein sequence ID" value="TCL63345.1"/>
    <property type="molecule type" value="Genomic_DNA"/>
</dbReference>
<feature type="transmembrane region" description="Helical" evidence="12">
    <location>
        <begin position="316"/>
        <end position="337"/>
    </location>
</feature>
<evidence type="ECO:0000256" key="10">
    <source>
        <dbReference type="ARBA" id="ARBA00023012"/>
    </source>
</evidence>
<dbReference type="InterPro" id="IPR010559">
    <property type="entry name" value="Sig_transdc_His_kin_internal"/>
</dbReference>
<name>A0A4R1RC09_HYDET</name>
<dbReference type="AlphaFoldDB" id="A0A4R1RC09"/>
<evidence type="ECO:0000256" key="6">
    <source>
        <dbReference type="ARBA" id="ARBA00022679"/>
    </source>
</evidence>
<evidence type="ECO:0000313" key="15">
    <source>
        <dbReference type="EMBL" id="TCL63345.1"/>
    </source>
</evidence>
<evidence type="ECO:0000256" key="4">
    <source>
        <dbReference type="ARBA" id="ARBA00022475"/>
    </source>
</evidence>
<accession>A0A4R1RC09</accession>
<dbReference type="PROSITE" id="PS50109">
    <property type="entry name" value="HIS_KIN"/>
    <property type="match status" value="1"/>
</dbReference>
<dbReference type="SMART" id="SM00304">
    <property type="entry name" value="HAMP"/>
    <property type="match status" value="1"/>
</dbReference>
<gene>
    <name evidence="15" type="ORF">EDC14_102163</name>
</gene>
<dbReference type="Pfam" id="PF06580">
    <property type="entry name" value="His_kinase"/>
    <property type="match status" value="1"/>
</dbReference>